<name>A0ABW5S1T5_9BACL</name>
<keyword evidence="2" id="KW-0238">DNA-binding</keyword>
<protein>
    <submittedName>
        <fullName evidence="6">Helix-turn-helix domain-containing protein</fullName>
    </submittedName>
</protein>
<dbReference type="PROSITE" id="PS00041">
    <property type="entry name" value="HTH_ARAC_FAMILY_1"/>
    <property type="match status" value="1"/>
</dbReference>
<dbReference type="InterPro" id="IPR018060">
    <property type="entry name" value="HTH_AraC"/>
</dbReference>
<evidence type="ECO:0000313" key="6">
    <source>
        <dbReference type="EMBL" id="MFD2693669.1"/>
    </source>
</evidence>
<dbReference type="InterPro" id="IPR037923">
    <property type="entry name" value="HTH-like"/>
</dbReference>
<gene>
    <name evidence="6" type="ORF">ACFSUE_08530</name>
</gene>
<dbReference type="PANTHER" id="PTHR46796:SF2">
    <property type="entry name" value="TRANSCRIPTIONAL REGULATORY PROTEIN"/>
    <property type="match status" value="1"/>
</dbReference>
<dbReference type="Pfam" id="PF12833">
    <property type="entry name" value="HTH_18"/>
    <property type="match status" value="1"/>
</dbReference>
<dbReference type="SMART" id="SM00342">
    <property type="entry name" value="HTH_ARAC"/>
    <property type="match status" value="1"/>
</dbReference>
<keyword evidence="3" id="KW-0010">Activator</keyword>
<dbReference type="InterPro" id="IPR018062">
    <property type="entry name" value="HTH_AraC-typ_CS"/>
</dbReference>
<keyword evidence="1" id="KW-0805">Transcription regulation</keyword>
<accession>A0ABW5S1T5</accession>
<reference evidence="7" key="1">
    <citation type="journal article" date="2019" name="Int. J. Syst. Evol. Microbiol.">
        <title>The Global Catalogue of Microorganisms (GCM) 10K type strain sequencing project: providing services to taxonomists for standard genome sequencing and annotation.</title>
        <authorList>
            <consortium name="The Broad Institute Genomics Platform"/>
            <consortium name="The Broad Institute Genome Sequencing Center for Infectious Disease"/>
            <person name="Wu L."/>
            <person name="Ma J."/>
        </authorList>
    </citation>
    <scope>NUCLEOTIDE SEQUENCE [LARGE SCALE GENOMIC DNA]</scope>
    <source>
        <strain evidence="7">TISTR 2466</strain>
    </source>
</reference>
<dbReference type="EMBL" id="JBHUMQ010000018">
    <property type="protein sequence ID" value="MFD2693669.1"/>
    <property type="molecule type" value="Genomic_DNA"/>
</dbReference>
<dbReference type="InterPro" id="IPR009057">
    <property type="entry name" value="Homeodomain-like_sf"/>
</dbReference>
<feature type="domain" description="HTH araC/xylS-type" evidence="5">
    <location>
        <begin position="179"/>
        <end position="276"/>
    </location>
</feature>
<dbReference type="Gene3D" id="1.10.10.60">
    <property type="entry name" value="Homeodomain-like"/>
    <property type="match status" value="2"/>
</dbReference>
<dbReference type="SUPFAM" id="SSF46689">
    <property type="entry name" value="Homeodomain-like"/>
    <property type="match status" value="2"/>
</dbReference>
<dbReference type="PROSITE" id="PS01124">
    <property type="entry name" value="HTH_ARAC_FAMILY_2"/>
    <property type="match status" value="1"/>
</dbReference>
<proteinExistence type="predicted"/>
<organism evidence="6 7">
    <name type="scientific">Sporolactobacillus shoreicorticis</name>
    <dbReference type="NCBI Taxonomy" id="1923877"/>
    <lineage>
        <taxon>Bacteria</taxon>
        <taxon>Bacillati</taxon>
        <taxon>Bacillota</taxon>
        <taxon>Bacilli</taxon>
        <taxon>Bacillales</taxon>
        <taxon>Sporolactobacillaceae</taxon>
        <taxon>Sporolactobacillus</taxon>
    </lineage>
</organism>
<keyword evidence="4" id="KW-0804">Transcription</keyword>
<sequence>MSKQVENEKIVFWKSNHLEGLDCLHAKYIDHTFSKHAHSGFAIGVIESGIEGFLYRGENQFGLKNSLVVLNPEEVHTGYAAEKEGWTYRMIYPEKSLIQKMLGIENAEDLSQIFFKESVIDNAEMASLFLKLHDTLEYSDSALEQRTEFIYFFDKLLKRYASKSLSHIKDDALPHKEIQRAVDYMQAYFDEDISLLELAQVTHLSEYHFARMFKRQYGLSPHAYLNQIRVRKAKEYLAHGLAIPKAAAEVGFVDQSHLLRRFKKVFGITPGQYQAASKNVQYKTRDHPL</sequence>
<keyword evidence="7" id="KW-1185">Reference proteome</keyword>
<evidence type="ECO:0000256" key="3">
    <source>
        <dbReference type="ARBA" id="ARBA00023159"/>
    </source>
</evidence>
<dbReference type="SUPFAM" id="SSF51215">
    <property type="entry name" value="Regulatory protein AraC"/>
    <property type="match status" value="1"/>
</dbReference>
<dbReference type="InterPro" id="IPR050204">
    <property type="entry name" value="AraC_XylS_family_regulators"/>
</dbReference>
<dbReference type="PANTHER" id="PTHR46796">
    <property type="entry name" value="HTH-TYPE TRANSCRIPTIONAL ACTIVATOR RHAS-RELATED"/>
    <property type="match status" value="1"/>
</dbReference>
<dbReference type="RefSeq" id="WP_253062362.1">
    <property type="nucleotide sequence ID" value="NZ_JAMXWM010000013.1"/>
</dbReference>
<evidence type="ECO:0000313" key="7">
    <source>
        <dbReference type="Proteomes" id="UP001597399"/>
    </source>
</evidence>
<comment type="caution">
    <text evidence="6">The sequence shown here is derived from an EMBL/GenBank/DDBJ whole genome shotgun (WGS) entry which is preliminary data.</text>
</comment>
<dbReference type="Pfam" id="PF02311">
    <property type="entry name" value="AraC_binding"/>
    <property type="match status" value="1"/>
</dbReference>
<evidence type="ECO:0000256" key="2">
    <source>
        <dbReference type="ARBA" id="ARBA00023125"/>
    </source>
</evidence>
<dbReference type="InterPro" id="IPR003313">
    <property type="entry name" value="AraC-bd"/>
</dbReference>
<dbReference type="Proteomes" id="UP001597399">
    <property type="component" value="Unassembled WGS sequence"/>
</dbReference>
<evidence type="ECO:0000256" key="1">
    <source>
        <dbReference type="ARBA" id="ARBA00023015"/>
    </source>
</evidence>
<evidence type="ECO:0000256" key="4">
    <source>
        <dbReference type="ARBA" id="ARBA00023163"/>
    </source>
</evidence>
<evidence type="ECO:0000259" key="5">
    <source>
        <dbReference type="PROSITE" id="PS01124"/>
    </source>
</evidence>